<dbReference type="PROSITE" id="PS01269">
    <property type="entry name" value="UPF0025"/>
    <property type="match status" value="1"/>
</dbReference>
<organism evidence="6 7">
    <name type="scientific">Candidatus Fimicola merdigallinarum</name>
    <dbReference type="NCBI Taxonomy" id="2840819"/>
    <lineage>
        <taxon>Bacteria</taxon>
        <taxon>Bacillati</taxon>
        <taxon>Bacillota</taxon>
        <taxon>Clostridia</taxon>
        <taxon>Lachnospirales</taxon>
        <taxon>Lachnospiraceae</taxon>
        <taxon>Lachnospiraceae incertae sedis</taxon>
        <taxon>Candidatus Fimicola</taxon>
    </lineage>
</organism>
<keyword evidence="3" id="KW-0378">Hydrolase</keyword>
<dbReference type="EC" id="3.1.4.-" evidence="4"/>
<evidence type="ECO:0000256" key="4">
    <source>
        <dbReference type="RuleBase" id="RU362039"/>
    </source>
</evidence>
<dbReference type="PANTHER" id="PTHR11124">
    <property type="entry name" value="VACUOLAR SORTING PROTEIN VPS29"/>
    <property type="match status" value="1"/>
</dbReference>
<dbReference type="InterPro" id="IPR024654">
    <property type="entry name" value="Calcineurin-like_PHP_lpxH"/>
</dbReference>
<dbReference type="InterPro" id="IPR029052">
    <property type="entry name" value="Metallo-depent_PP-like"/>
</dbReference>
<dbReference type="InterPro" id="IPR041802">
    <property type="entry name" value="MPP_YfcE"/>
</dbReference>
<dbReference type="InterPro" id="IPR020935">
    <property type="entry name" value="PdiEstase_YfcE_CS"/>
</dbReference>
<sequence>MKLLVISDTHSYLENARNVMNTIGDRIDMVLHLGDHDEDAKILQEEYPDVPFHYVRGNNDYTNTPDFKMVEVNGRKLLLTHGHKNQVYWSYNNISYWAEEKGADVVFFGHTHRPANEKMDTIYIFNPGSISLPRATTYPTFGIFDISENGDMEGTIMAYIDNDNYVRVEESF</sequence>
<comment type="similarity">
    <text evidence="1 4">Belongs to the metallophosphoesterase superfamily. YfcE family.</text>
</comment>
<evidence type="ECO:0000259" key="5">
    <source>
        <dbReference type="Pfam" id="PF12850"/>
    </source>
</evidence>
<comment type="cofactor">
    <cofactor evidence="4">
        <name>a divalent metal cation</name>
        <dbReference type="ChEBI" id="CHEBI:60240"/>
    </cofactor>
</comment>
<protein>
    <recommendedName>
        <fullName evidence="4">Phosphoesterase</fullName>
        <ecNumber evidence="4">3.1.4.-</ecNumber>
    </recommendedName>
</protein>
<dbReference type="SUPFAM" id="SSF56300">
    <property type="entry name" value="Metallo-dependent phosphatases"/>
    <property type="match status" value="1"/>
</dbReference>
<accession>A0A9D9H4R7</accession>
<feature type="domain" description="Calcineurin-like phosphoesterase" evidence="5">
    <location>
        <begin position="1"/>
        <end position="148"/>
    </location>
</feature>
<proteinExistence type="inferred from homology"/>
<dbReference type="GO" id="GO:0046872">
    <property type="term" value="F:metal ion binding"/>
    <property type="evidence" value="ECO:0007669"/>
    <property type="project" value="UniProtKB-KW"/>
</dbReference>
<dbReference type="CDD" id="cd00841">
    <property type="entry name" value="MPP_YfcE"/>
    <property type="match status" value="1"/>
</dbReference>
<name>A0A9D9H4R7_9FIRM</name>
<evidence type="ECO:0000313" key="7">
    <source>
        <dbReference type="Proteomes" id="UP000823611"/>
    </source>
</evidence>
<evidence type="ECO:0000256" key="3">
    <source>
        <dbReference type="ARBA" id="ARBA00022801"/>
    </source>
</evidence>
<dbReference type="Pfam" id="PF12850">
    <property type="entry name" value="Metallophos_2"/>
    <property type="match status" value="1"/>
</dbReference>
<dbReference type="Proteomes" id="UP000823611">
    <property type="component" value="Unassembled WGS sequence"/>
</dbReference>
<comment type="caution">
    <text evidence="6">The sequence shown here is derived from an EMBL/GenBank/DDBJ whole genome shotgun (WGS) entry which is preliminary data.</text>
</comment>
<keyword evidence="2 4" id="KW-0479">Metal-binding</keyword>
<dbReference type="GO" id="GO:0016787">
    <property type="term" value="F:hydrolase activity"/>
    <property type="evidence" value="ECO:0007669"/>
    <property type="project" value="UniProtKB-UniRule"/>
</dbReference>
<dbReference type="AlphaFoldDB" id="A0A9D9H4R7"/>
<dbReference type="Gene3D" id="3.60.21.10">
    <property type="match status" value="1"/>
</dbReference>
<gene>
    <name evidence="6" type="ORF">IAC55_05640</name>
</gene>
<dbReference type="NCBIfam" id="TIGR00040">
    <property type="entry name" value="yfcE"/>
    <property type="match status" value="1"/>
</dbReference>
<evidence type="ECO:0000256" key="2">
    <source>
        <dbReference type="ARBA" id="ARBA00022723"/>
    </source>
</evidence>
<dbReference type="InterPro" id="IPR000979">
    <property type="entry name" value="Phosphodiesterase_MJ0936/Vps29"/>
</dbReference>
<evidence type="ECO:0000313" key="6">
    <source>
        <dbReference type="EMBL" id="MBO8434783.1"/>
    </source>
</evidence>
<dbReference type="EMBL" id="JADIMX010000106">
    <property type="protein sequence ID" value="MBO8434783.1"/>
    <property type="molecule type" value="Genomic_DNA"/>
</dbReference>
<reference evidence="6" key="1">
    <citation type="submission" date="2020-10" db="EMBL/GenBank/DDBJ databases">
        <authorList>
            <person name="Gilroy R."/>
        </authorList>
    </citation>
    <scope>NUCLEOTIDE SEQUENCE</scope>
    <source>
        <strain evidence="6">F6-4510</strain>
    </source>
</reference>
<evidence type="ECO:0000256" key="1">
    <source>
        <dbReference type="ARBA" id="ARBA00008950"/>
    </source>
</evidence>
<reference evidence="6" key="2">
    <citation type="journal article" date="2021" name="PeerJ">
        <title>Extensive microbial diversity within the chicken gut microbiome revealed by metagenomics and culture.</title>
        <authorList>
            <person name="Gilroy R."/>
            <person name="Ravi A."/>
            <person name="Getino M."/>
            <person name="Pursley I."/>
            <person name="Horton D.L."/>
            <person name="Alikhan N.F."/>
            <person name="Baker D."/>
            <person name="Gharbi K."/>
            <person name="Hall N."/>
            <person name="Watson M."/>
            <person name="Adriaenssens E.M."/>
            <person name="Foster-Nyarko E."/>
            <person name="Jarju S."/>
            <person name="Secka A."/>
            <person name="Antonio M."/>
            <person name="Oren A."/>
            <person name="Chaudhuri R.R."/>
            <person name="La Ragione R."/>
            <person name="Hildebrand F."/>
            <person name="Pallen M.J."/>
        </authorList>
    </citation>
    <scope>NUCLEOTIDE SEQUENCE</scope>
    <source>
        <strain evidence="6">F6-4510</strain>
    </source>
</reference>